<keyword evidence="3" id="KW-0285">Flavoprotein</keyword>
<dbReference type="PANTHER" id="PTHR15944">
    <property type="entry name" value="FARNESYLCYSTEINE LYASE"/>
    <property type="match status" value="1"/>
</dbReference>
<gene>
    <name evidence="10" type="ORF">RCO7_01954</name>
</gene>
<protein>
    <submittedName>
        <fullName evidence="10">Related to prenylcysteine lyase</fullName>
    </submittedName>
</protein>
<dbReference type="GO" id="GO:0030327">
    <property type="term" value="P:prenylated protein catabolic process"/>
    <property type="evidence" value="ECO:0007669"/>
    <property type="project" value="TreeGrafter"/>
</dbReference>
<dbReference type="PIRSF" id="PIRSF036292">
    <property type="entry name" value="Prenylcysteine_oxidase"/>
    <property type="match status" value="1"/>
</dbReference>
<dbReference type="Pfam" id="PF07156">
    <property type="entry name" value="Prenylcys_lyase"/>
    <property type="match status" value="1"/>
</dbReference>
<feature type="domain" description="Prenylcysteine lyase" evidence="9">
    <location>
        <begin position="151"/>
        <end position="524"/>
    </location>
</feature>
<evidence type="ECO:0000259" key="9">
    <source>
        <dbReference type="Pfam" id="PF07156"/>
    </source>
</evidence>
<dbReference type="InterPro" id="IPR017046">
    <property type="entry name" value="Prenylcysteine_Oxase1"/>
</dbReference>
<evidence type="ECO:0000256" key="6">
    <source>
        <dbReference type="ARBA" id="ARBA00023002"/>
    </source>
</evidence>
<dbReference type="EMBL" id="FJUW01000023">
    <property type="protein sequence ID" value="CZT01755.1"/>
    <property type="molecule type" value="Genomic_DNA"/>
</dbReference>
<evidence type="ECO:0000256" key="2">
    <source>
        <dbReference type="ARBA" id="ARBA00009967"/>
    </source>
</evidence>
<keyword evidence="10" id="KW-0456">Lyase</keyword>
<evidence type="ECO:0000313" key="11">
    <source>
        <dbReference type="Proteomes" id="UP000178129"/>
    </source>
</evidence>
<feature type="chain" id="PRO_5009446394" evidence="8">
    <location>
        <begin position="23"/>
        <end position="552"/>
    </location>
</feature>
<keyword evidence="6" id="KW-0560">Oxidoreductase</keyword>
<keyword evidence="5" id="KW-0274">FAD</keyword>
<comment type="cofactor">
    <cofactor evidence="1">
        <name>FAD</name>
        <dbReference type="ChEBI" id="CHEBI:57692"/>
    </cofactor>
</comment>
<dbReference type="AlphaFoldDB" id="A0A1E1KUF7"/>
<evidence type="ECO:0000256" key="4">
    <source>
        <dbReference type="ARBA" id="ARBA00022729"/>
    </source>
</evidence>
<evidence type="ECO:0000256" key="3">
    <source>
        <dbReference type="ARBA" id="ARBA00022630"/>
    </source>
</evidence>
<proteinExistence type="inferred from homology"/>
<name>A0A1E1KUF7_9HELO</name>
<sequence>MISGWSLVLTLLTSLFVGQSHGWFWPFTAATIDTPGTTYADTGAKRIAIIGAGAAGSSTAYYLEQFANKCGIAINVTVFERNSYVGGRTTTVNAHDNPLEPVELGGSIFVEVNAILNNASRLFGLQARESDTETNEILGIWNGKTFVYTQKDSGWKYWDIAKLLWKYGLAPIRTQRLSKSIVGKFLKLYEFPFFPFRSLSDRLFDLGLTSVTSQTGEQLLTANKIGAPFTTDIIQASTRVNYGQNLASIHGVEAMVCMAIEGAMQIQGGNWQIFDSMLKASNTSTLLNTTVNAISKTNGKYKIKTSFRASTTHETLTNEEAFDTVVLAAPLQYTDLKLEKGLLQRIPDEIPYVTLHVTLFATNKTFSPLFFNLSSGSEVPTTILTTLAPDEVPEAPPKGVGSPGFFSISTLRQVINPKTLEKENLYKIFSPEKVTSEFLSKLFATEVPEDLSSIRADSGHAITWFYPKVWQSYPYELPRVTFEDPELARGFYYTSGIESFISTMETSALMGMNVAQLIVNDYLQLLEEQAHGKSPAHAVLEEKPESLHVEEL</sequence>
<dbReference type="InParanoid" id="A0A1E1KUF7"/>
<keyword evidence="7" id="KW-0325">Glycoprotein</keyword>
<reference evidence="11" key="1">
    <citation type="submission" date="2016-03" db="EMBL/GenBank/DDBJ databases">
        <authorList>
            <person name="Ploux O."/>
        </authorList>
    </citation>
    <scope>NUCLEOTIDE SEQUENCE [LARGE SCALE GENOMIC DNA]</scope>
    <source>
        <strain evidence="11">UK7</strain>
    </source>
</reference>
<dbReference type="GO" id="GO:0016829">
    <property type="term" value="F:lyase activity"/>
    <property type="evidence" value="ECO:0007669"/>
    <property type="project" value="UniProtKB-KW"/>
</dbReference>
<evidence type="ECO:0000256" key="5">
    <source>
        <dbReference type="ARBA" id="ARBA00022827"/>
    </source>
</evidence>
<dbReference type="STRING" id="914237.A0A1E1KUF7"/>
<dbReference type="InterPro" id="IPR010795">
    <property type="entry name" value="Prenylcys_lyase"/>
</dbReference>
<keyword evidence="4 8" id="KW-0732">Signal</keyword>
<feature type="signal peptide" evidence="8">
    <location>
        <begin position="1"/>
        <end position="22"/>
    </location>
</feature>
<dbReference type="Proteomes" id="UP000178129">
    <property type="component" value="Unassembled WGS sequence"/>
</dbReference>
<accession>A0A1E1KUF7</accession>
<dbReference type="PANTHER" id="PTHR15944:SF0">
    <property type="entry name" value="PRENYLCYSTEINE LYASE DOMAIN-CONTAINING PROTEIN"/>
    <property type="match status" value="1"/>
</dbReference>
<dbReference type="GO" id="GO:0030328">
    <property type="term" value="P:prenylcysteine catabolic process"/>
    <property type="evidence" value="ECO:0007669"/>
    <property type="project" value="InterPro"/>
</dbReference>
<evidence type="ECO:0000256" key="8">
    <source>
        <dbReference type="SAM" id="SignalP"/>
    </source>
</evidence>
<evidence type="ECO:0000256" key="1">
    <source>
        <dbReference type="ARBA" id="ARBA00001974"/>
    </source>
</evidence>
<keyword evidence="11" id="KW-1185">Reference proteome</keyword>
<dbReference type="SUPFAM" id="SSF51905">
    <property type="entry name" value="FAD/NAD(P)-binding domain"/>
    <property type="match status" value="1"/>
</dbReference>
<comment type="caution">
    <text evidence="10">The sequence shown here is derived from an EMBL/GenBank/DDBJ whole genome shotgun (WGS) entry which is preliminary data.</text>
</comment>
<comment type="similarity">
    <text evidence="2">Belongs to the prenylcysteine oxidase family.</text>
</comment>
<evidence type="ECO:0000313" key="10">
    <source>
        <dbReference type="EMBL" id="CZT01755.1"/>
    </source>
</evidence>
<dbReference type="Gene3D" id="3.50.50.60">
    <property type="entry name" value="FAD/NAD(P)-binding domain"/>
    <property type="match status" value="1"/>
</dbReference>
<evidence type="ECO:0000256" key="7">
    <source>
        <dbReference type="ARBA" id="ARBA00023180"/>
    </source>
</evidence>
<dbReference type="Pfam" id="PF13450">
    <property type="entry name" value="NAD_binding_8"/>
    <property type="match status" value="1"/>
</dbReference>
<organism evidence="10 11">
    <name type="scientific">Rhynchosporium graminicola</name>
    <dbReference type="NCBI Taxonomy" id="2792576"/>
    <lineage>
        <taxon>Eukaryota</taxon>
        <taxon>Fungi</taxon>
        <taxon>Dikarya</taxon>
        <taxon>Ascomycota</taxon>
        <taxon>Pezizomycotina</taxon>
        <taxon>Leotiomycetes</taxon>
        <taxon>Helotiales</taxon>
        <taxon>Ploettnerulaceae</taxon>
        <taxon>Rhynchosporium</taxon>
    </lineage>
</organism>
<dbReference type="GO" id="GO:0001735">
    <property type="term" value="F:prenylcysteine oxidase activity"/>
    <property type="evidence" value="ECO:0007669"/>
    <property type="project" value="InterPro"/>
</dbReference>
<dbReference type="InterPro" id="IPR036188">
    <property type="entry name" value="FAD/NAD-bd_sf"/>
</dbReference>